<evidence type="ECO:0000313" key="1">
    <source>
        <dbReference type="EMBL" id="SEF92425.1"/>
    </source>
</evidence>
<accession>A0A1H5VYU0</accession>
<organism evidence="1 2">
    <name type="scientific">Lachnospira multipara</name>
    <dbReference type="NCBI Taxonomy" id="28051"/>
    <lineage>
        <taxon>Bacteria</taxon>
        <taxon>Bacillati</taxon>
        <taxon>Bacillota</taxon>
        <taxon>Clostridia</taxon>
        <taxon>Lachnospirales</taxon>
        <taxon>Lachnospiraceae</taxon>
        <taxon>Lachnospira</taxon>
    </lineage>
</organism>
<evidence type="ECO:0008006" key="3">
    <source>
        <dbReference type="Google" id="ProtNLM"/>
    </source>
</evidence>
<dbReference type="Proteomes" id="UP000236726">
    <property type="component" value="Unassembled WGS sequence"/>
</dbReference>
<gene>
    <name evidence="1" type="ORF">SAMN05216537_1135</name>
</gene>
<dbReference type="AlphaFoldDB" id="A0A1H5VYU0"/>
<dbReference type="InterPro" id="IPR025051">
    <property type="entry name" value="DUF3990"/>
</dbReference>
<reference evidence="1 2" key="1">
    <citation type="submission" date="2016-10" db="EMBL/GenBank/DDBJ databases">
        <authorList>
            <person name="de Groot N.N."/>
        </authorList>
    </citation>
    <scope>NUCLEOTIDE SEQUENCE [LARGE SCALE GENOMIC DNA]</scope>
    <source>
        <strain evidence="1 2">D15d</strain>
    </source>
</reference>
<name>A0A1H5VYU0_9FIRM</name>
<dbReference type="RefSeq" id="WP_103953187.1">
    <property type="nucleotide sequence ID" value="NZ_FNUL01000013.1"/>
</dbReference>
<proteinExistence type="predicted"/>
<keyword evidence="2" id="KW-1185">Reference proteome</keyword>
<sequence>MKPLYHGTIYDFEEIDVSAGKGYKDFGKGFYATAVPSHAERLAIRNKSIAEKRQSFLKNKKGIKIQPIIAYRYNLLFSEETTGLKVKIFEKADKEWLRFILQNRKCNGCMHDYDIVIGPTADAETTTIINEYYDELEESGYSDEVCDKVIAELKPENLPKQYFFRTPEAVNTLSFEKVKRQVIG</sequence>
<dbReference type="EMBL" id="FNUL01000013">
    <property type="protein sequence ID" value="SEF92425.1"/>
    <property type="molecule type" value="Genomic_DNA"/>
</dbReference>
<evidence type="ECO:0000313" key="2">
    <source>
        <dbReference type="Proteomes" id="UP000236726"/>
    </source>
</evidence>
<dbReference type="Pfam" id="PF13151">
    <property type="entry name" value="DUF3990"/>
    <property type="match status" value="1"/>
</dbReference>
<protein>
    <recommendedName>
        <fullName evidence="3">DUF3990 domain-containing protein</fullName>
    </recommendedName>
</protein>